<accession>A0ABD6BQL9</accession>
<dbReference type="GO" id="GO:0046872">
    <property type="term" value="F:metal ion binding"/>
    <property type="evidence" value="ECO:0007669"/>
    <property type="project" value="UniProtKB-KW"/>
</dbReference>
<keyword evidence="4" id="KW-1185">Reference proteome</keyword>
<protein>
    <submittedName>
        <fullName evidence="3">Heavy-metal-associated domain-containing protein</fullName>
    </submittedName>
</protein>
<dbReference type="PROSITE" id="PS50846">
    <property type="entry name" value="HMA_2"/>
    <property type="match status" value="1"/>
</dbReference>
<dbReference type="PANTHER" id="PTHR22814">
    <property type="entry name" value="COPPER TRANSPORT PROTEIN ATOX1-RELATED"/>
    <property type="match status" value="1"/>
</dbReference>
<dbReference type="RefSeq" id="WP_267646368.1">
    <property type="nucleotide sequence ID" value="NZ_JANHGR010000001.1"/>
</dbReference>
<feature type="domain" description="HMA" evidence="2">
    <location>
        <begin position="1"/>
        <end position="64"/>
    </location>
</feature>
<name>A0ABD6BQL9_9EURY</name>
<evidence type="ECO:0000313" key="3">
    <source>
        <dbReference type="EMBL" id="MFD1567397.1"/>
    </source>
</evidence>
<evidence type="ECO:0000256" key="1">
    <source>
        <dbReference type="ARBA" id="ARBA00022723"/>
    </source>
</evidence>
<dbReference type="Pfam" id="PF00403">
    <property type="entry name" value="HMA"/>
    <property type="match status" value="1"/>
</dbReference>
<reference evidence="3 4" key="1">
    <citation type="journal article" date="2019" name="Int. J. Syst. Evol. Microbiol.">
        <title>The Global Catalogue of Microorganisms (GCM) 10K type strain sequencing project: providing services to taxonomists for standard genome sequencing and annotation.</title>
        <authorList>
            <consortium name="The Broad Institute Genomics Platform"/>
            <consortium name="The Broad Institute Genome Sequencing Center for Infectious Disease"/>
            <person name="Wu L."/>
            <person name="Ma J."/>
        </authorList>
    </citation>
    <scope>NUCLEOTIDE SEQUENCE [LARGE SCALE GENOMIC DNA]</scope>
    <source>
        <strain evidence="3 4">CGMCC 1.12859</strain>
    </source>
</reference>
<organism evidence="3 4">
    <name type="scientific">Halolamina litorea</name>
    <dbReference type="NCBI Taxonomy" id="1515593"/>
    <lineage>
        <taxon>Archaea</taxon>
        <taxon>Methanobacteriati</taxon>
        <taxon>Methanobacteriota</taxon>
        <taxon>Stenosarchaea group</taxon>
        <taxon>Halobacteria</taxon>
        <taxon>Halobacteriales</taxon>
        <taxon>Haloferacaceae</taxon>
    </lineage>
</organism>
<evidence type="ECO:0000259" key="2">
    <source>
        <dbReference type="PROSITE" id="PS50846"/>
    </source>
</evidence>
<dbReference type="Gene3D" id="3.30.70.100">
    <property type="match status" value="1"/>
</dbReference>
<dbReference type="SUPFAM" id="SSF55008">
    <property type="entry name" value="HMA, heavy metal-associated domain"/>
    <property type="match status" value="1"/>
</dbReference>
<dbReference type="InterPro" id="IPR036163">
    <property type="entry name" value="HMA_dom_sf"/>
</dbReference>
<dbReference type="InterPro" id="IPR006121">
    <property type="entry name" value="HMA_dom"/>
</dbReference>
<sequence>MAQKLSVDGMSCGGCEASVEEAVGELDGVESVEADNEANTVDIEGDVDTDAAVDAIEDAGYTVQA</sequence>
<comment type="caution">
    <text evidence="3">The sequence shown here is derived from an EMBL/GenBank/DDBJ whole genome shotgun (WGS) entry which is preliminary data.</text>
</comment>
<dbReference type="PANTHER" id="PTHR22814:SF287">
    <property type="entry name" value="COPPER TRANSPORT PROTEIN ATX1"/>
    <property type="match status" value="1"/>
</dbReference>
<gene>
    <name evidence="3" type="ORF">ACFSAU_07820</name>
</gene>
<keyword evidence="1" id="KW-0479">Metal-binding</keyword>
<dbReference type="EMBL" id="JBHUCZ010000003">
    <property type="protein sequence ID" value="MFD1567397.1"/>
    <property type="molecule type" value="Genomic_DNA"/>
</dbReference>
<dbReference type="Proteomes" id="UP001597139">
    <property type="component" value="Unassembled WGS sequence"/>
</dbReference>
<dbReference type="AlphaFoldDB" id="A0ABD6BQL9"/>
<dbReference type="CDD" id="cd00371">
    <property type="entry name" value="HMA"/>
    <property type="match status" value="1"/>
</dbReference>
<proteinExistence type="predicted"/>
<evidence type="ECO:0000313" key="4">
    <source>
        <dbReference type="Proteomes" id="UP001597139"/>
    </source>
</evidence>